<evidence type="ECO:0000256" key="4">
    <source>
        <dbReference type="ARBA" id="ARBA00022989"/>
    </source>
</evidence>
<protein>
    <recommendedName>
        <fullName evidence="7">DOMON domain-containing protein</fullName>
    </recommendedName>
</protein>
<accession>A0A4P9WA73</accession>
<dbReference type="Pfam" id="PF00324">
    <property type="entry name" value="AA_permease"/>
    <property type="match status" value="1"/>
</dbReference>
<dbReference type="Proteomes" id="UP000269721">
    <property type="component" value="Unassembled WGS sequence"/>
</dbReference>
<evidence type="ECO:0000256" key="2">
    <source>
        <dbReference type="ARBA" id="ARBA00022448"/>
    </source>
</evidence>
<evidence type="ECO:0000313" key="8">
    <source>
        <dbReference type="EMBL" id="RKO89481.1"/>
    </source>
</evidence>
<evidence type="ECO:0000256" key="3">
    <source>
        <dbReference type="ARBA" id="ARBA00022692"/>
    </source>
</evidence>
<dbReference type="PANTHER" id="PTHR43495:SF5">
    <property type="entry name" value="GAMMA-AMINOBUTYRIC ACID PERMEASE"/>
    <property type="match status" value="1"/>
</dbReference>
<evidence type="ECO:0000256" key="1">
    <source>
        <dbReference type="ARBA" id="ARBA00004141"/>
    </source>
</evidence>
<dbReference type="PANTHER" id="PTHR43495">
    <property type="entry name" value="GABA PERMEASE"/>
    <property type="match status" value="1"/>
</dbReference>
<keyword evidence="9" id="KW-1185">Reference proteome</keyword>
<dbReference type="Gene3D" id="1.20.1740.10">
    <property type="entry name" value="Amino acid/polyamine transporter I"/>
    <property type="match status" value="1"/>
</dbReference>
<evidence type="ECO:0000259" key="7">
    <source>
        <dbReference type="PROSITE" id="PS50836"/>
    </source>
</evidence>
<gene>
    <name evidence="8" type="ORF">BDK51DRAFT_41850</name>
</gene>
<feature type="domain" description="DOMON" evidence="7">
    <location>
        <begin position="85"/>
        <end position="124"/>
    </location>
</feature>
<comment type="subcellular location">
    <subcellularLocation>
        <location evidence="1">Membrane</location>
        <topology evidence="1">Multi-pass membrane protein</topology>
    </subcellularLocation>
</comment>
<evidence type="ECO:0000313" key="9">
    <source>
        <dbReference type="Proteomes" id="UP000269721"/>
    </source>
</evidence>
<feature type="transmembrane region" description="Helical" evidence="6">
    <location>
        <begin position="44"/>
        <end position="66"/>
    </location>
</feature>
<keyword evidence="3 6" id="KW-0812">Transmembrane</keyword>
<dbReference type="PROSITE" id="PS50836">
    <property type="entry name" value="DOMON"/>
    <property type="match status" value="1"/>
</dbReference>
<evidence type="ECO:0000256" key="6">
    <source>
        <dbReference type="SAM" id="Phobius"/>
    </source>
</evidence>
<proteinExistence type="predicted"/>
<dbReference type="EMBL" id="KZ996066">
    <property type="protein sequence ID" value="RKO89481.1"/>
    <property type="molecule type" value="Genomic_DNA"/>
</dbReference>
<keyword evidence="5 6" id="KW-0472">Membrane</keyword>
<name>A0A4P9WA73_9FUNG</name>
<dbReference type="AlphaFoldDB" id="A0A4P9WA73"/>
<keyword evidence="4 6" id="KW-1133">Transmembrane helix</keyword>
<dbReference type="GO" id="GO:0016020">
    <property type="term" value="C:membrane"/>
    <property type="evidence" value="ECO:0007669"/>
    <property type="project" value="UniProtKB-SubCell"/>
</dbReference>
<evidence type="ECO:0000256" key="5">
    <source>
        <dbReference type="ARBA" id="ARBA00023136"/>
    </source>
</evidence>
<organism evidence="8 9">
    <name type="scientific">Blyttiomyces helicus</name>
    <dbReference type="NCBI Taxonomy" id="388810"/>
    <lineage>
        <taxon>Eukaryota</taxon>
        <taxon>Fungi</taxon>
        <taxon>Fungi incertae sedis</taxon>
        <taxon>Chytridiomycota</taxon>
        <taxon>Chytridiomycota incertae sedis</taxon>
        <taxon>Chytridiomycetes</taxon>
        <taxon>Chytridiomycetes incertae sedis</taxon>
        <taxon>Blyttiomyces</taxon>
    </lineage>
</organism>
<dbReference type="InterPro" id="IPR005018">
    <property type="entry name" value="DOMON_domain"/>
</dbReference>
<dbReference type="InterPro" id="IPR004841">
    <property type="entry name" value="AA-permease/SLC12A_dom"/>
</dbReference>
<keyword evidence="2" id="KW-0813">Transport</keyword>
<dbReference type="OrthoDB" id="3900342at2759"/>
<dbReference type="GO" id="GO:0055085">
    <property type="term" value="P:transmembrane transport"/>
    <property type="evidence" value="ECO:0007669"/>
    <property type="project" value="InterPro"/>
</dbReference>
<sequence>MTRPQCSDHPPLAATEVSPLLPSAAPDNAPPTVKRRLEARHLSMIAMGGTIGTGLFVGSGATIAVAGPVGALVAYLVVGILVFFVVTRTSWSLELSSATLAFVLLEGGESGRWVSFGMEGSDRG</sequence>
<feature type="transmembrane region" description="Helical" evidence="6">
    <location>
        <begin position="72"/>
        <end position="91"/>
    </location>
</feature>
<reference evidence="9" key="1">
    <citation type="journal article" date="2018" name="Nat. Microbiol.">
        <title>Leveraging single-cell genomics to expand the fungal tree of life.</title>
        <authorList>
            <person name="Ahrendt S.R."/>
            <person name="Quandt C.A."/>
            <person name="Ciobanu D."/>
            <person name="Clum A."/>
            <person name="Salamov A."/>
            <person name="Andreopoulos B."/>
            <person name="Cheng J.F."/>
            <person name="Woyke T."/>
            <person name="Pelin A."/>
            <person name="Henrissat B."/>
            <person name="Reynolds N.K."/>
            <person name="Benny G.L."/>
            <person name="Smith M.E."/>
            <person name="James T.Y."/>
            <person name="Grigoriev I.V."/>
        </authorList>
    </citation>
    <scope>NUCLEOTIDE SEQUENCE [LARGE SCALE GENOMIC DNA]</scope>
</reference>